<accession>A5KQV0</accession>
<dbReference type="HOGENOM" id="CLU_3367069_0_0_9"/>
<dbReference type="EMBL" id="AAVP02000019">
    <property type="protein sequence ID" value="EDK23195.1"/>
    <property type="molecule type" value="Genomic_DNA"/>
</dbReference>
<name>A5KQV0_9FIRM</name>
<sequence length="35" mass="4041">MILVSVQINPIREDIDHKKFGCKNLIIKVLSIKSF</sequence>
<evidence type="ECO:0000313" key="2">
    <source>
        <dbReference type="Proteomes" id="UP000003577"/>
    </source>
</evidence>
<comment type="caution">
    <text evidence="1">The sequence shown here is derived from an EMBL/GenBank/DDBJ whole genome shotgun (WGS) entry which is preliminary data.</text>
</comment>
<gene>
    <name evidence="1" type="ORF">RUMTOR_02641</name>
</gene>
<protein>
    <submittedName>
        <fullName evidence="1">Uncharacterized protein</fullName>
    </submittedName>
</protein>
<dbReference type="AlphaFoldDB" id="A5KQV0"/>
<reference evidence="1 2" key="2">
    <citation type="submission" date="2007-04" db="EMBL/GenBank/DDBJ databases">
        <title>Draft genome sequence of Ruminococcus torques (ATCC 27756).</title>
        <authorList>
            <person name="Sudarsanam P."/>
            <person name="Ley R."/>
            <person name="Guruge J."/>
            <person name="Turnbaugh P.J."/>
            <person name="Mahowald M."/>
            <person name="Liep D."/>
            <person name="Gordon J."/>
        </authorList>
    </citation>
    <scope>NUCLEOTIDE SEQUENCE [LARGE SCALE GENOMIC DNA]</scope>
    <source>
        <strain evidence="1 2">ATCC 27756</strain>
    </source>
</reference>
<evidence type="ECO:0000313" key="1">
    <source>
        <dbReference type="EMBL" id="EDK23195.1"/>
    </source>
</evidence>
<proteinExistence type="predicted"/>
<reference evidence="1 2" key="1">
    <citation type="submission" date="2007-03" db="EMBL/GenBank/DDBJ databases">
        <authorList>
            <person name="Fulton L."/>
            <person name="Clifton S."/>
            <person name="Fulton B."/>
            <person name="Xu J."/>
            <person name="Minx P."/>
            <person name="Pepin K.H."/>
            <person name="Johnson M."/>
            <person name="Thiruvilangam P."/>
            <person name="Bhonagiri V."/>
            <person name="Nash W.E."/>
            <person name="Mardis E.R."/>
            <person name="Wilson R.K."/>
        </authorList>
    </citation>
    <scope>NUCLEOTIDE SEQUENCE [LARGE SCALE GENOMIC DNA]</scope>
    <source>
        <strain evidence="1 2">ATCC 27756</strain>
    </source>
</reference>
<dbReference type="Proteomes" id="UP000003577">
    <property type="component" value="Unassembled WGS sequence"/>
</dbReference>
<organism evidence="1 2">
    <name type="scientific">[Ruminococcus] torques ATCC 27756</name>
    <dbReference type="NCBI Taxonomy" id="411460"/>
    <lineage>
        <taxon>Bacteria</taxon>
        <taxon>Bacillati</taxon>
        <taxon>Bacillota</taxon>
        <taxon>Clostridia</taxon>
        <taxon>Lachnospirales</taxon>
        <taxon>Lachnospiraceae</taxon>
        <taxon>Mediterraneibacter</taxon>
    </lineage>
</organism>
<dbReference type="PaxDb" id="411460-RUMTOR_02641"/>